<evidence type="ECO:0000313" key="4">
    <source>
        <dbReference type="EMBL" id="AQS52140.1"/>
    </source>
</evidence>
<dbReference type="Gene3D" id="2.60.40.1930">
    <property type="match status" value="1"/>
</dbReference>
<evidence type="ECO:0000259" key="3">
    <source>
        <dbReference type="Pfam" id="PF11974"/>
    </source>
</evidence>
<dbReference type="PANTHER" id="PTHR40094:SF1">
    <property type="entry name" value="UBIQUITIN DOMAIN-CONTAINING PROTEIN"/>
    <property type="match status" value="1"/>
</dbReference>
<dbReference type="Pfam" id="PF11974">
    <property type="entry name" value="bMG3"/>
    <property type="match status" value="1"/>
</dbReference>
<dbReference type="EMBL" id="CP019697">
    <property type="protein sequence ID" value="AQS52140.1"/>
    <property type="molecule type" value="Genomic_DNA"/>
</dbReference>
<feature type="domain" description="Macroglobulin" evidence="2">
    <location>
        <begin position="203"/>
        <end position="299"/>
    </location>
</feature>
<dbReference type="AlphaFoldDB" id="A0A1U9K268"/>
<dbReference type="Proteomes" id="UP000189369">
    <property type="component" value="Chromosome"/>
</dbReference>
<reference evidence="4 5" key="1">
    <citation type="submission" date="2017-01" db="EMBL/GenBank/DDBJ databases">
        <title>Complete Genome Sequence of Paenalcaligenes hominis, Isolated from a paraplegic Patient with neurogenic bladder.</title>
        <authorList>
            <person name="Mukhopadhyay R."/>
            <person name="Joaquin J."/>
            <person name="Hogue R."/>
            <person name="Kilaru A."/>
            <person name="Jospin G."/>
            <person name="Mars K."/>
            <person name="Eisen J.A."/>
            <person name="Chaturvedi V."/>
        </authorList>
    </citation>
    <scope>NUCLEOTIDE SEQUENCE [LARGE SCALE GENOMIC DNA]</scope>
    <source>
        <strain evidence="4 5">15S00501</strain>
    </source>
</reference>
<dbReference type="KEGG" id="phn:PAEH1_12455"/>
<organism evidence="4 5">
    <name type="scientific">Paenalcaligenes hominis</name>
    <dbReference type="NCBI Taxonomy" id="643674"/>
    <lineage>
        <taxon>Bacteria</taxon>
        <taxon>Pseudomonadati</taxon>
        <taxon>Pseudomonadota</taxon>
        <taxon>Betaproteobacteria</taxon>
        <taxon>Burkholderiales</taxon>
        <taxon>Alcaligenaceae</taxon>
        <taxon>Paenalcaligenes</taxon>
    </lineage>
</organism>
<evidence type="ECO:0000259" key="2">
    <source>
        <dbReference type="Pfam" id="PF01835"/>
    </source>
</evidence>
<keyword evidence="1" id="KW-1133">Transmembrane helix</keyword>
<feature type="transmembrane region" description="Helical" evidence="1">
    <location>
        <begin position="328"/>
        <end position="346"/>
    </location>
</feature>
<dbReference type="InterPro" id="IPR002890">
    <property type="entry name" value="MG2"/>
</dbReference>
<dbReference type="InterPro" id="IPR051802">
    <property type="entry name" value="YfhM-like"/>
</dbReference>
<accession>A0A1U9K268</accession>
<dbReference type="OrthoDB" id="9767116at2"/>
<dbReference type="GO" id="GO:0004866">
    <property type="term" value="F:endopeptidase inhibitor activity"/>
    <property type="evidence" value="ECO:0007669"/>
    <property type="project" value="InterPro"/>
</dbReference>
<dbReference type="Pfam" id="PF01835">
    <property type="entry name" value="MG2"/>
    <property type="match status" value="1"/>
</dbReference>
<dbReference type="InterPro" id="IPR021868">
    <property type="entry name" value="Alpha_2_Macroglob_MG3"/>
</dbReference>
<evidence type="ECO:0000256" key="1">
    <source>
        <dbReference type="SAM" id="Phobius"/>
    </source>
</evidence>
<sequence length="347" mass="38526">MTAPNDMFDWYVRVKNHHASDKSLFTTAPQSVGKQSLQLPAAPLSTDQAVELIGVPLEGTGLHVLEAQSAPLGNTYHNDAAKMYVNTAALVTNLAVHSKLAQDQLLVWVSTLDTAQPVANAKINVLRCDGVEVASGVTDAQGKWLREQPFEDTYCSDTGLSGLFIVATQGDDRSFVLSDADQGIETWRFNLPYFYGAESSEVLHTVTDRPLYLAGETVHLKHYWRGQAPAEQELNQAINQVVIRHAGSGDEITQPLQWQRSPSGGWYALSTLELAKNMTLGQYEVWLQGVQRDTHSASFYIEAFKRPYLTGKLNATTEQGGRLWQQNVLWWICSLTIFLVGWLLSYP</sequence>
<feature type="domain" description="Alpha-2-macroglobulin MG3" evidence="3">
    <location>
        <begin position="91"/>
        <end position="192"/>
    </location>
</feature>
<evidence type="ECO:0000313" key="5">
    <source>
        <dbReference type="Proteomes" id="UP000189369"/>
    </source>
</evidence>
<dbReference type="PANTHER" id="PTHR40094">
    <property type="entry name" value="ALPHA-2-MACROGLOBULIN HOMOLOG"/>
    <property type="match status" value="1"/>
</dbReference>
<keyword evidence="1" id="KW-0472">Membrane</keyword>
<dbReference type="STRING" id="643674.PAEH1_12455"/>
<proteinExistence type="predicted"/>
<protein>
    <submittedName>
        <fullName evidence="4">Uncharacterized protein</fullName>
    </submittedName>
</protein>
<name>A0A1U9K268_9BURK</name>
<keyword evidence="1" id="KW-0812">Transmembrane</keyword>
<gene>
    <name evidence="4" type="ORF">PAEH1_12455</name>
</gene>